<feature type="transmembrane region" description="Helical" evidence="11">
    <location>
        <begin position="169"/>
        <end position="189"/>
    </location>
</feature>
<dbReference type="SUPFAM" id="SSF55874">
    <property type="entry name" value="ATPase domain of HSP90 chaperone/DNA topoisomerase II/histidine kinase"/>
    <property type="match status" value="1"/>
</dbReference>
<dbReference type="InterPro" id="IPR003661">
    <property type="entry name" value="HisK_dim/P_dom"/>
</dbReference>
<keyword evidence="4" id="KW-0597">Phosphoprotein</keyword>
<dbReference type="GO" id="GO:0005886">
    <property type="term" value="C:plasma membrane"/>
    <property type="evidence" value="ECO:0007669"/>
    <property type="project" value="UniProtKB-SubCell"/>
</dbReference>
<dbReference type="GO" id="GO:0016036">
    <property type="term" value="P:cellular response to phosphate starvation"/>
    <property type="evidence" value="ECO:0007669"/>
    <property type="project" value="TreeGrafter"/>
</dbReference>
<gene>
    <name evidence="13" type="ORF">DX130_14855</name>
</gene>
<reference evidence="13 14" key="1">
    <citation type="submission" date="2018-08" db="EMBL/GenBank/DDBJ databases">
        <title>Paenibacillus sp. M4BSY-1, whole genome shotgun sequence.</title>
        <authorList>
            <person name="Tuo L."/>
        </authorList>
    </citation>
    <scope>NUCLEOTIDE SEQUENCE [LARGE SCALE GENOMIC DNA]</scope>
    <source>
        <strain evidence="13 14">M4BSY-1</strain>
    </source>
</reference>
<keyword evidence="14" id="KW-1185">Reference proteome</keyword>
<dbReference type="SMART" id="SM00388">
    <property type="entry name" value="HisKA"/>
    <property type="match status" value="1"/>
</dbReference>
<comment type="caution">
    <text evidence="13">The sequence shown here is derived from an EMBL/GenBank/DDBJ whole genome shotgun (WGS) entry which is preliminary data.</text>
</comment>
<protein>
    <recommendedName>
        <fullName evidence="3">histidine kinase</fullName>
        <ecNumber evidence="3">2.7.13.3</ecNumber>
    </recommendedName>
</protein>
<dbReference type="GO" id="GO:0000155">
    <property type="term" value="F:phosphorelay sensor kinase activity"/>
    <property type="evidence" value="ECO:0007669"/>
    <property type="project" value="InterPro"/>
</dbReference>
<evidence type="ECO:0000256" key="1">
    <source>
        <dbReference type="ARBA" id="ARBA00000085"/>
    </source>
</evidence>
<evidence type="ECO:0000256" key="2">
    <source>
        <dbReference type="ARBA" id="ARBA00004651"/>
    </source>
</evidence>
<dbReference type="InterPro" id="IPR036890">
    <property type="entry name" value="HATPase_C_sf"/>
</dbReference>
<dbReference type="Pfam" id="PF00512">
    <property type="entry name" value="HisKA"/>
    <property type="match status" value="1"/>
</dbReference>
<dbReference type="InterPro" id="IPR004358">
    <property type="entry name" value="Sig_transdc_His_kin-like_C"/>
</dbReference>
<evidence type="ECO:0000256" key="5">
    <source>
        <dbReference type="ARBA" id="ARBA00022679"/>
    </source>
</evidence>
<dbReference type="Gene3D" id="3.30.565.10">
    <property type="entry name" value="Histidine kinase-like ATPase, C-terminal domain"/>
    <property type="match status" value="1"/>
</dbReference>
<dbReference type="CDD" id="cd00075">
    <property type="entry name" value="HATPase"/>
    <property type="match status" value="1"/>
</dbReference>
<dbReference type="PANTHER" id="PTHR45453">
    <property type="entry name" value="PHOSPHATE REGULON SENSOR PROTEIN PHOR"/>
    <property type="match status" value="1"/>
</dbReference>
<dbReference type="PROSITE" id="PS50109">
    <property type="entry name" value="HIS_KIN"/>
    <property type="match status" value="1"/>
</dbReference>
<evidence type="ECO:0000313" key="13">
    <source>
        <dbReference type="EMBL" id="REK74926.1"/>
    </source>
</evidence>
<organism evidence="13 14">
    <name type="scientific">Paenibacillus paeoniae</name>
    <dbReference type="NCBI Taxonomy" id="2292705"/>
    <lineage>
        <taxon>Bacteria</taxon>
        <taxon>Bacillati</taxon>
        <taxon>Bacillota</taxon>
        <taxon>Bacilli</taxon>
        <taxon>Bacillales</taxon>
        <taxon>Paenibacillaceae</taxon>
        <taxon>Paenibacillus</taxon>
    </lineage>
</organism>
<evidence type="ECO:0000256" key="11">
    <source>
        <dbReference type="SAM" id="Phobius"/>
    </source>
</evidence>
<evidence type="ECO:0000256" key="7">
    <source>
        <dbReference type="ARBA" id="ARBA00022777"/>
    </source>
</evidence>
<evidence type="ECO:0000256" key="6">
    <source>
        <dbReference type="ARBA" id="ARBA00022741"/>
    </source>
</evidence>
<accession>A0A371PH29</accession>
<evidence type="ECO:0000256" key="4">
    <source>
        <dbReference type="ARBA" id="ARBA00022553"/>
    </source>
</evidence>
<feature type="domain" description="Histidine kinase" evidence="12">
    <location>
        <begin position="270"/>
        <end position="484"/>
    </location>
</feature>
<keyword evidence="11" id="KW-0472">Membrane</keyword>
<comment type="subcellular location">
    <subcellularLocation>
        <location evidence="2">Cell membrane</location>
        <topology evidence="2">Multi-pass membrane protein</topology>
    </subcellularLocation>
</comment>
<evidence type="ECO:0000313" key="14">
    <source>
        <dbReference type="Proteomes" id="UP000261905"/>
    </source>
</evidence>
<name>A0A371PH29_9BACL</name>
<evidence type="ECO:0000256" key="3">
    <source>
        <dbReference type="ARBA" id="ARBA00012438"/>
    </source>
</evidence>
<keyword evidence="5" id="KW-0808">Transferase</keyword>
<keyword evidence="9" id="KW-0902">Two-component regulatory system</keyword>
<keyword evidence="7 13" id="KW-0418">Kinase</keyword>
<dbReference type="FunFam" id="3.30.565.10:FF:000006">
    <property type="entry name" value="Sensor histidine kinase WalK"/>
    <property type="match status" value="1"/>
</dbReference>
<dbReference type="OrthoDB" id="335833at2"/>
<dbReference type="Gene3D" id="1.10.287.130">
    <property type="match status" value="1"/>
</dbReference>
<dbReference type="InterPro" id="IPR050351">
    <property type="entry name" value="BphY/WalK/GraS-like"/>
</dbReference>
<evidence type="ECO:0000256" key="10">
    <source>
        <dbReference type="SAM" id="MobiDB-lite"/>
    </source>
</evidence>
<dbReference type="EMBL" id="QUBQ01000002">
    <property type="protein sequence ID" value="REK74926.1"/>
    <property type="molecule type" value="Genomic_DNA"/>
</dbReference>
<keyword evidence="11" id="KW-1133">Transmembrane helix</keyword>
<evidence type="ECO:0000259" key="12">
    <source>
        <dbReference type="PROSITE" id="PS50109"/>
    </source>
</evidence>
<comment type="catalytic activity">
    <reaction evidence="1">
        <text>ATP + protein L-histidine = ADP + protein N-phospho-L-histidine.</text>
        <dbReference type="EC" id="2.7.13.3"/>
    </reaction>
</comment>
<dbReference type="SUPFAM" id="SSF47384">
    <property type="entry name" value="Homodimeric domain of signal transducing histidine kinase"/>
    <property type="match status" value="1"/>
</dbReference>
<proteinExistence type="predicted"/>
<dbReference type="EC" id="2.7.13.3" evidence="3"/>
<dbReference type="Pfam" id="PF02518">
    <property type="entry name" value="HATPase_c"/>
    <property type="match status" value="1"/>
</dbReference>
<dbReference type="PANTHER" id="PTHR45453:SF1">
    <property type="entry name" value="PHOSPHATE REGULON SENSOR PROTEIN PHOR"/>
    <property type="match status" value="1"/>
</dbReference>
<dbReference type="Proteomes" id="UP000261905">
    <property type="component" value="Unassembled WGS sequence"/>
</dbReference>
<evidence type="ECO:0000256" key="9">
    <source>
        <dbReference type="ARBA" id="ARBA00023012"/>
    </source>
</evidence>
<feature type="region of interest" description="Disordered" evidence="10">
    <location>
        <begin position="1"/>
        <end position="25"/>
    </location>
</feature>
<dbReference type="InterPro" id="IPR005467">
    <property type="entry name" value="His_kinase_dom"/>
</dbReference>
<sequence>MNRTRRSYRPYMESATDSPRGTEMSIADRSGERHLTIGMKNERIKRMLLIGVSLAAGLAIFLLTQAALRSWHSDELQRIALFWNGYAKLYIEESGGWNGLQERLQLDGYMYAGQSSMSISFYEGAKPEKPVAEVKGEGMAFAERKMPVLTDGGVVGYTVVRMSTSLQTYGYVLLGGVLTALLVGFAGLWHRRRLARSREELAYEVAYSCLKQLDTTEDNQATGRFIEDIKAQGAMRKGAEAAVAAVHEAIGDLKVRKEKLETVRRTMVADIAHELRTPIAIMRTKLDHAIGAGEALPLEKLLPLHDETIRLTRLVRDMQELALAESGHLPLSKTWFSLTELAGDVLETLAVQDDPSLVETEWSCSGDIRVYADINRIRGVLINLIGNAFHHAKSKVSVHVGLSSLGDVYASVSDDGRGIEEEERKRVFDRFYRGETHRDRRRSSGLGLGLAIVKELITAHGGVAEVSSVYGEGTTFTITLPVFAE</sequence>
<dbReference type="GO" id="GO:0004721">
    <property type="term" value="F:phosphoprotein phosphatase activity"/>
    <property type="evidence" value="ECO:0007669"/>
    <property type="project" value="TreeGrafter"/>
</dbReference>
<feature type="transmembrane region" description="Helical" evidence="11">
    <location>
        <begin position="47"/>
        <end position="68"/>
    </location>
</feature>
<keyword evidence="6" id="KW-0547">Nucleotide-binding</keyword>
<dbReference type="GO" id="GO:0005524">
    <property type="term" value="F:ATP binding"/>
    <property type="evidence" value="ECO:0007669"/>
    <property type="project" value="UniProtKB-KW"/>
</dbReference>
<evidence type="ECO:0000256" key="8">
    <source>
        <dbReference type="ARBA" id="ARBA00022840"/>
    </source>
</evidence>
<keyword evidence="11" id="KW-0812">Transmembrane</keyword>
<dbReference type="SMART" id="SM00387">
    <property type="entry name" value="HATPase_c"/>
    <property type="match status" value="1"/>
</dbReference>
<dbReference type="CDD" id="cd00082">
    <property type="entry name" value="HisKA"/>
    <property type="match status" value="1"/>
</dbReference>
<dbReference type="InterPro" id="IPR036097">
    <property type="entry name" value="HisK_dim/P_sf"/>
</dbReference>
<keyword evidence="8" id="KW-0067">ATP-binding</keyword>
<dbReference type="AlphaFoldDB" id="A0A371PH29"/>
<dbReference type="PRINTS" id="PR00344">
    <property type="entry name" value="BCTRLSENSOR"/>
</dbReference>
<dbReference type="InterPro" id="IPR003594">
    <property type="entry name" value="HATPase_dom"/>
</dbReference>